<evidence type="ECO:0008006" key="4">
    <source>
        <dbReference type="Google" id="ProtNLM"/>
    </source>
</evidence>
<accession>A0A5N4A3K5</accession>
<keyword evidence="1" id="KW-0732">Signal</keyword>
<evidence type="ECO:0000313" key="2">
    <source>
        <dbReference type="EMBL" id="KAB0791896.1"/>
    </source>
</evidence>
<gene>
    <name evidence="2" type="ORF">PPYR_03696</name>
</gene>
<dbReference type="EMBL" id="VVIM01000011">
    <property type="protein sequence ID" value="KAB0791896.1"/>
    <property type="molecule type" value="Genomic_DNA"/>
</dbReference>
<evidence type="ECO:0000256" key="1">
    <source>
        <dbReference type="SAM" id="SignalP"/>
    </source>
</evidence>
<dbReference type="Proteomes" id="UP000327044">
    <property type="component" value="Unassembled WGS sequence"/>
</dbReference>
<feature type="signal peptide" evidence="1">
    <location>
        <begin position="1"/>
        <end position="20"/>
    </location>
</feature>
<reference evidence="2 3" key="1">
    <citation type="journal article" date="2018" name="Elife">
        <title>Firefly genomes illuminate parallel origins of bioluminescence in beetles.</title>
        <authorList>
            <person name="Fallon T.R."/>
            <person name="Lower S.E."/>
            <person name="Chang C.H."/>
            <person name="Bessho-Uehara M."/>
            <person name="Martin G.J."/>
            <person name="Bewick A.J."/>
            <person name="Behringer M."/>
            <person name="Debat H.J."/>
            <person name="Wong I."/>
            <person name="Day J.C."/>
            <person name="Suvorov A."/>
            <person name="Silva C.J."/>
            <person name="Stanger-Hall K.F."/>
            <person name="Hall D.W."/>
            <person name="Schmitz R.J."/>
            <person name="Nelson D.R."/>
            <person name="Lewis S.M."/>
            <person name="Shigenobu S."/>
            <person name="Bybee S.M."/>
            <person name="Larracuente A.M."/>
            <person name="Oba Y."/>
            <person name="Weng J.K."/>
        </authorList>
    </citation>
    <scope>NUCLEOTIDE SEQUENCE [LARGE SCALE GENOMIC DNA]</scope>
    <source>
        <strain evidence="2">1611_PpyrPB1</strain>
        <tissue evidence="2">Whole body</tissue>
    </source>
</reference>
<keyword evidence="3" id="KW-1185">Reference proteome</keyword>
<organism evidence="2 3">
    <name type="scientific">Photinus pyralis</name>
    <name type="common">Common eastern firefly</name>
    <name type="synonym">Lampyris pyralis</name>
    <dbReference type="NCBI Taxonomy" id="7054"/>
    <lineage>
        <taxon>Eukaryota</taxon>
        <taxon>Metazoa</taxon>
        <taxon>Ecdysozoa</taxon>
        <taxon>Arthropoda</taxon>
        <taxon>Hexapoda</taxon>
        <taxon>Insecta</taxon>
        <taxon>Pterygota</taxon>
        <taxon>Neoptera</taxon>
        <taxon>Endopterygota</taxon>
        <taxon>Coleoptera</taxon>
        <taxon>Polyphaga</taxon>
        <taxon>Elateriformia</taxon>
        <taxon>Elateroidea</taxon>
        <taxon>Lampyridae</taxon>
        <taxon>Lampyrinae</taxon>
        <taxon>Photinus</taxon>
    </lineage>
</organism>
<dbReference type="AlphaFoldDB" id="A0A5N4A3K5"/>
<comment type="caution">
    <text evidence="2">The sequence shown here is derived from an EMBL/GenBank/DDBJ whole genome shotgun (WGS) entry which is preliminary data.</text>
</comment>
<evidence type="ECO:0000313" key="3">
    <source>
        <dbReference type="Proteomes" id="UP000327044"/>
    </source>
</evidence>
<name>A0A5N4A3K5_PHOPY</name>
<dbReference type="InParanoid" id="A0A5N4A3K5"/>
<sequence>MYFKLVLVSVGLICVGVASGGSTRYCHDCVGRTDTSPKDFSNCRNYVNVTKNDDCSSQAYCISKLGTETRNKVTVEIAVRMCSDRNCEWQRKYNAGEKYCSECQSDYCNNDKF</sequence>
<proteinExistence type="predicted"/>
<feature type="chain" id="PRO_5024441478" description="Protein sleepless" evidence="1">
    <location>
        <begin position="21"/>
        <end position="113"/>
    </location>
</feature>
<protein>
    <recommendedName>
        <fullName evidence="4">Protein sleepless</fullName>
    </recommendedName>
</protein>